<evidence type="ECO:0000256" key="1">
    <source>
        <dbReference type="SAM" id="MobiDB-lite"/>
    </source>
</evidence>
<keyword evidence="3" id="KW-1185">Reference proteome</keyword>
<proteinExistence type="predicted"/>
<reference evidence="2 3" key="1">
    <citation type="journal article" date="2018" name="PLoS ONE">
        <title>The draft genome of Kipferlia bialata reveals reductive genome evolution in fornicate parasites.</title>
        <authorList>
            <person name="Tanifuji G."/>
            <person name="Takabayashi S."/>
            <person name="Kume K."/>
            <person name="Takagi M."/>
            <person name="Nakayama T."/>
            <person name="Kamikawa R."/>
            <person name="Inagaki Y."/>
            <person name="Hashimoto T."/>
        </authorList>
    </citation>
    <scope>NUCLEOTIDE SEQUENCE [LARGE SCALE GENOMIC DNA]</scope>
    <source>
        <strain evidence="2">NY0173</strain>
    </source>
</reference>
<dbReference type="Proteomes" id="UP000265618">
    <property type="component" value="Unassembled WGS sequence"/>
</dbReference>
<sequence length="85" mass="9248">MIAEDDDTISLQSAMDALHAVGVCSQDVLSAVETLREGVKESEGVASESASLLERWTVAETQARQRRDEEEARQKDGAQEEALSL</sequence>
<feature type="region of interest" description="Disordered" evidence="1">
    <location>
        <begin position="62"/>
        <end position="85"/>
    </location>
</feature>
<organism evidence="2 3">
    <name type="scientific">Kipferlia bialata</name>
    <dbReference type="NCBI Taxonomy" id="797122"/>
    <lineage>
        <taxon>Eukaryota</taxon>
        <taxon>Metamonada</taxon>
        <taxon>Carpediemonas-like organisms</taxon>
        <taxon>Kipferlia</taxon>
    </lineage>
</organism>
<dbReference type="EMBL" id="BDIP01008894">
    <property type="protein sequence ID" value="GIQ92066.1"/>
    <property type="molecule type" value="Genomic_DNA"/>
</dbReference>
<evidence type="ECO:0000313" key="2">
    <source>
        <dbReference type="EMBL" id="GIQ92066.1"/>
    </source>
</evidence>
<gene>
    <name evidence="2" type="ORF">KIPB_015618</name>
</gene>
<evidence type="ECO:0000313" key="3">
    <source>
        <dbReference type="Proteomes" id="UP000265618"/>
    </source>
</evidence>
<protein>
    <submittedName>
        <fullName evidence="2">Uncharacterized protein</fullName>
    </submittedName>
</protein>
<feature type="non-terminal residue" evidence="2">
    <location>
        <position position="1"/>
    </location>
</feature>
<name>A0A9K3GRU2_9EUKA</name>
<comment type="caution">
    <text evidence="2">The sequence shown here is derived from an EMBL/GenBank/DDBJ whole genome shotgun (WGS) entry which is preliminary data.</text>
</comment>
<dbReference type="AlphaFoldDB" id="A0A9K3GRU2"/>
<feature type="compositionally biased region" description="Basic and acidic residues" evidence="1">
    <location>
        <begin position="63"/>
        <end position="78"/>
    </location>
</feature>
<accession>A0A9K3GRU2</accession>